<evidence type="ECO:0000313" key="2">
    <source>
        <dbReference type="Proteomes" id="UP001194714"/>
    </source>
</evidence>
<name>A0ABS0AZ24_9BACT</name>
<sequence length="82" mass="8748">MTHGHIPDAKRAWITIDGLWPLAALPLGAGMCTTTIGLPTCLSVLLAPGSLALDLWGPEGARGLLTPGSVRSKAPRRWRDFF</sequence>
<dbReference type="Proteomes" id="UP001194714">
    <property type="component" value="Unassembled WGS sequence"/>
</dbReference>
<reference evidence="1 2" key="1">
    <citation type="submission" date="2020-01" db="EMBL/GenBank/DDBJ databases">
        <title>Draft genome sequence of Cand. Neptunochlamydia vexilliferae K9.</title>
        <authorList>
            <person name="Schulz F."/>
            <person name="Koestlbacher S."/>
            <person name="Wascher F."/>
            <person name="Pizzetti I."/>
            <person name="Horn M."/>
        </authorList>
    </citation>
    <scope>NUCLEOTIDE SEQUENCE [LARGE SCALE GENOMIC DNA]</scope>
    <source>
        <strain evidence="1 2">K9</strain>
    </source>
</reference>
<evidence type="ECO:0000313" key="1">
    <source>
        <dbReference type="EMBL" id="MBF5059371.1"/>
    </source>
</evidence>
<dbReference type="EMBL" id="JAAEJV010000019">
    <property type="protein sequence ID" value="MBF5059371.1"/>
    <property type="molecule type" value="Genomic_DNA"/>
</dbReference>
<protein>
    <submittedName>
        <fullName evidence="1">Uncharacterized protein</fullName>
    </submittedName>
</protein>
<comment type="caution">
    <text evidence="1">The sequence shown here is derived from an EMBL/GenBank/DDBJ whole genome shotgun (WGS) entry which is preliminary data.</text>
</comment>
<organism evidence="1 2">
    <name type="scientific">Candidatus Neptunichlamydia vexilliferae</name>
    <dbReference type="NCBI Taxonomy" id="1651774"/>
    <lineage>
        <taxon>Bacteria</taxon>
        <taxon>Pseudomonadati</taxon>
        <taxon>Chlamydiota</taxon>
        <taxon>Chlamydiia</taxon>
        <taxon>Parachlamydiales</taxon>
        <taxon>Simkaniaceae</taxon>
        <taxon>Candidatus Neptunichlamydia</taxon>
    </lineage>
</organism>
<proteinExistence type="predicted"/>
<keyword evidence="2" id="KW-1185">Reference proteome</keyword>
<accession>A0ABS0AZ24</accession>
<gene>
    <name evidence="1" type="ORF">NEPTK9_000883</name>
</gene>